<gene>
    <name evidence="2" type="primary">LOC118418432</name>
</gene>
<organism evidence="1 2">
    <name type="scientific">Branchiostoma floridae</name>
    <name type="common">Florida lancelet</name>
    <name type="synonym">Amphioxus</name>
    <dbReference type="NCBI Taxonomy" id="7739"/>
    <lineage>
        <taxon>Eukaryota</taxon>
        <taxon>Metazoa</taxon>
        <taxon>Chordata</taxon>
        <taxon>Cephalochordata</taxon>
        <taxon>Leptocardii</taxon>
        <taxon>Amphioxiformes</taxon>
        <taxon>Branchiostomatidae</taxon>
        <taxon>Branchiostoma</taxon>
    </lineage>
</organism>
<dbReference type="GeneID" id="118418432"/>
<dbReference type="AlphaFoldDB" id="A0A9J7MVB2"/>
<dbReference type="Proteomes" id="UP000001554">
    <property type="component" value="Chromosome 6"/>
</dbReference>
<accession>A0A9J7MVB2</accession>
<dbReference type="SUPFAM" id="SSF158553">
    <property type="entry name" value="TAFH domain-like"/>
    <property type="match status" value="1"/>
</dbReference>
<protein>
    <submittedName>
        <fullName evidence="2">Uncharacterized protein LOC118418432 isoform X2</fullName>
    </submittedName>
</protein>
<evidence type="ECO:0000313" key="2">
    <source>
        <dbReference type="RefSeq" id="XP_035680225.1"/>
    </source>
</evidence>
<dbReference type="RefSeq" id="XP_035680225.1">
    <property type="nucleotide sequence ID" value="XM_035824332.1"/>
</dbReference>
<dbReference type="InterPro" id="IPR037249">
    <property type="entry name" value="TAFH/NHR1_dom_sf"/>
</dbReference>
<reference evidence="1" key="1">
    <citation type="journal article" date="2020" name="Nat. Ecol. Evol.">
        <title>Deeply conserved synteny resolves early events in vertebrate evolution.</title>
        <authorList>
            <person name="Simakov O."/>
            <person name="Marletaz F."/>
            <person name="Yue J.X."/>
            <person name="O'Connell B."/>
            <person name="Jenkins J."/>
            <person name="Brandt A."/>
            <person name="Calef R."/>
            <person name="Tung C.H."/>
            <person name="Huang T.K."/>
            <person name="Schmutz J."/>
            <person name="Satoh N."/>
            <person name="Yu J.K."/>
            <person name="Putnam N.H."/>
            <person name="Green R.E."/>
            <person name="Rokhsar D.S."/>
        </authorList>
    </citation>
    <scope>NUCLEOTIDE SEQUENCE [LARGE SCALE GENOMIC DNA]</scope>
    <source>
        <strain evidence="1">S238N-H82</strain>
    </source>
</reference>
<keyword evidence="1" id="KW-1185">Reference proteome</keyword>
<proteinExistence type="predicted"/>
<dbReference type="GO" id="GO:0006351">
    <property type="term" value="P:DNA-templated transcription"/>
    <property type="evidence" value="ECO:0007669"/>
    <property type="project" value="InterPro"/>
</dbReference>
<name>A0A9J7MVB2_BRAFL</name>
<reference evidence="2" key="2">
    <citation type="submission" date="2025-08" db="UniProtKB">
        <authorList>
            <consortium name="RefSeq"/>
        </authorList>
    </citation>
    <scope>IDENTIFICATION</scope>
    <source>
        <strain evidence="2">S238N-H82</strain>
        <tissue evidence="2">Testes</tissue>
    </source>
</reference>
<evidence type="ECO:0000313" key="1">
    <source>
        <dbReference type="Proteomes" id="UP000001554"/>
    </source>
</evidence>
<sequence>MEAVGQTELDGHNHIHLNVGGQWYSVPKCVVGRYRESKLHQAVFRFLLGVIEDSKKLGDVPELTAEVARLVHRLWNAHLSPSTFVDCLSQLAPFKSHTCMHLTPWIKVRTLR</sequence>